<sequence>MDYMNEEEKKAIEIVKKIKNIKFNVTSSFYSSGTISLSIEEKEAIETALNLITKLQKENEDIKSRKEYQKIRFKRYKENIDKQHEEIYENLVFENEKYKYLYQKALDNTVKADKENMQLKKQIDLMAEQLKIPEPTMKIESFDIKPKTKFGMRYLNKEEVKQYFEKKVEAEGE</sequence>
<evidence type="ECO:0000313" key="2">
    <source>
        <dbReference type="Proteomes" id="UP000824093"/>
    </source>
</evidence>
<reference evidence="1" key="2">
    <citation type="journal article" date="2021" name="PeerJ">
        <title>Extensive microbial diversity within the chicken gut microbiome revealed by metagenomics and culture.</title>
        <authorList>
            <person name="Gilroy R."/>
            <person name="Ravi A."/>
            <person name="Getino M."/>
            <person name="Pursley I."/>
            <person name="Horton D.L."/>
            <person name="Alikhan N.F."/>
            <person name="Baker D."/>
            <person name="Gharbi K."/>
            <person name="Hall N."/>
            <person name="Watson M."/>
            <person name="Adriaenssens E.M."/>
            <person name="Foster-Nyarko E."/>
            <person name="Jarju S."/>
            <person name="Secka A."/>
            <person name="Antonio M."/>
            <person name="Oren A."/>
            <person name="Chaudhuri R.R."/>
            <person name="La Ragione R."/>
            <person name="Hildebrand F."/>
            <person name="Pallen M.J."/>
        </authorList>
    </citation>
    <scope>NUCLEOTIDE SEQUENCE</scope>
    <source>
        <strain evidence="1">CHK195-15760</strain>
    </source>
</reference>
<gene>
    <name evidence="1" type="ORF">IAB70_02190</name>
</gene>
<protein>
    <submittedName>
        <fullName evidence="1">Uncharacterized protein</fullName>
    </submittedName>
</protein>
<accession>A0A9D1S939</accession>
<proteinExistence type="predicted"/>
<dbReference type="Proteomes" id="UP000824093">
    <property type="component" value="Unassembled WGS sequence"/>
</dbReference>
<evidence type="ECO:0000313" key="1">
    <source>
        <dbReference type="EMBL" id="HIU51425.1"/>
    </source>
</evidence>
<reference evidence="1" key="1">
    <citation type="submission" date="2020-10" db="EMBL/GenBank/DDBJ databases">
        <authorList>
            <person name="Gilroy R."/>
        </authorList>
    </citation>
    <scope>NUCLEOTIDE SEQUENCE</scope>
    <source>
        <strain evidence="1">CHK195-15760</strain>
    </source>
</reference>
<comment type="caution">
    <text evidence="1">The sequence shown here is derived from an EMBL/GenBank/DDBJ whole genome shotgun (WGS) entry which is preliminary data.</text>
</comment>
<dbReference type="EMBL" id="DVNH01000016">
    <property type="protein sequence ID" value="HIU51425.1"/>
    <property type="molecule type" value="Genomic_DNA"/>
</dbReference>
<dbReference type="AlphaFoldDB" id="A0A9D1S939"/>
<name>A0A9D1S939_9FIRM</name>
<organism evidence="1 2">
    <name type="scientific">Candidatus Merdicola faecigallinarum</name>
    <dbReference type="NCBI Taxonomy" id="2840862"/>
    <lineage>
        <taxon>Bacteria</taxon>
        <taxon>Bacillati</taxon>
        <taxon>Bacillota</taxon>
        <taxon>Clostridia</taxon>
        <taxon>Candidatus Merdicola</taxon>
    </lineage>
</organism>